<evidence type="ECO:0000313" key="1">
    <source>
        <dbReference type="EMBL" id="QDU42982.1"/>
    </source>
</evidence>
<gene>
    <name evidence="1" type="ORF">Mal52_14530</name>
</gene>
<sequence>MNMLHLVWMTLPSGDAPGRGDRIRQALHKFGVETQTAVALVNDGADGVSLCETDATLVDAVRSLDKGGGGEDVGWRARAGEASLAIGPFTFGQRRGLLLRFQQSDFEELDSAVRGGRLLDLIAAVQEVCGAREVIWARDMNVADLIEMLEADGTEIYPGDLEHVAAVAEVGEDLTEFMEIVGSTISAGSLSFVARRWAKPNR</sequence>
<accession>A0A517ZKG0</accession>
<protein>
    <submittedName>
        <fullName evidence="1">Uncharacterized protein</fullName>
    </submittedName>
</protein>
<name>A0A517ZKG0_9PLAN</name>
<reference evidence="1 2" key="1">
    <citation type="submission" date="2019-02" db="EMBL/GenBank/DDBJ databases">
        <title>Deep-cultivation of Planctomycetes and their phenomic and genomic characterization uncovers novel biology.</title>
        <authorList>
            <person name="Wiegand S."/>
            <person name="Jogler M."/>
            <person name="Boedeker C."/>
            <person name="Pinto D."/>
            <person name="Vollmers J."/>
            <person name="Rivas-Marin E."/>
            <person name="Kohn T."/>
            <person name="Peeters S.H."/>
            <person name="Heuer A."/>
            <person name="Rast P."/>
            <person name="Oberbeckmann S."/>
            <person name="Bunk B."/>
            <person name="Jeske O."/>
            <person name="Meyerdierks A."/>
            <person name="Storesund J.E."/>
            <person name="Kallscheuer N."/>
            <person name="Luecker S."/>
            <person name="Lage O.M."/>
            <person name="Pohl T."/>
            <person name="Merkel B.J."/>
            <person name="Hornburger P."/>
            <person name="Mueller R.-W."/>
            <person name="Bruemmer F."/>
            <person name="Labrenz M."/>
            <person name="Spormann A.M."/>
            <person name="Op den Camp H."/>
            <person name="Overmann J."/>
            <person name="Amann R."/>
            <person name="Jetten M.S.M."/>
            <person name="Mascher T."/>
            <person name="Medema M.H."/>
            <person name="Devos D.P."/>
            <person name="Kaster A.-K."/>
            <person name="Ovreas L."/>
            <person name="Rohde M."/>
            <person name="Galperin M.Y."/>
            <person name="Jogler C."/>
        </authorList>
    </citation>
    <scope>NUCLEOTIDE SEQUENCE [LARGE SCALE GENOMIC DNA]</scope>
    <source>
        <strain evidence="1 2">Mal52</strain>
    </source>
</reference>
<dbReference type="KEGG" id="sdyn:Mal52_14530"/>
<dbReference type="Proteomes" id="UP000319383">
    <property type="component" value="Chromosome"/>
</dbReference>
<organism evidence="1 2">
    <name type="scientific">Symmachiella dynata</name>
    <dbReference type="NCBI Taxonomy" id="2527995"/>
    <lineage>
        <taxon>Bacteria</taxon>
        <taxon>Pseudomonadati</taxon>
        <taxon>Planctomycetota</taxon>
        <taxon>Planctomycetia</taxon>
        <taxon>Planctomycetales</taxon>
        <taxon>Planctomycetaceae</taxon>
        <taxon>Symmachiella</taxon>
    </lineage>
</organism>
<dbReference type="AlphaFoldDB" id="A0A517ZKG0"/>
<keyword evidence="2" id="KW-1185">Reference proteome</keyword>
<evidence type="ECO:0000313" key="2">
    <source>
        <dbReference type="Proteomes" id="UP000319383"/>
    </source>
</evidence>
<proteinExistence type="predicted"/>
<dbReference type="EMBL" id="CP036276">
    <property type="protein sequence ID" value="QDU42982.1"/>
    <property type="molecule type" value="Genomic_DNA"/>
</dbReference>
<dbReference type="RefSeq" id="WP_145374967.1">
    <property type="nucleotide sequence ID" value="NZ_CP036276.1"/>
</dbReference>